<name>A0AC34QHC8_9BILA</name>
<reference evidence="2" key="1">
    <citation type="submission" date="2022-11" db="UniProtKB">
        <authorList>
            <consortium name="WormBaseParasite"/>
        </authorList>
    </citation>
    <scope>IDENTIFICATION</scope>
</reference>
<evidence type="ECO:0000313" key="1">
    <source>
        <dbReference type="Proteomes" id="UP000887576"/>
    </source>
</evidence>
<dbReference type="Proteomes" id="UP000887576">
    <property type="component" value="Unplaced"/>
</dbReference>
<sequence length="100" mass="12058">MFVLYWLNVDPTMKRIFKVCMNFVVNLYAISFVHVTFKSNETWKTQLYRIIKCRKQLHVSNTVTNPRTSIDFVKNSKGKQMIFLPEQEIDLYFQQLKSTW</sequence>
<evidence type="ECO:0000313" key="2">
    <source>
        <dbReference type="WBParaSite" id="JU765_v2.g1636.t1"/>
    </source>
</evidence>
<proteinExistence type="predicted"/>
<dbReference type="WBParaSite" id="JU765_v2.g1636.t1">
    <property type="protein sequence ID" value="JU765_v2.g1636.t1"/>
    <property type="gene ID" value="JU765_v2.g1636"/>
</dbReference>
<protein>
    <submittedName>
        <fullName evidence="2">Uncharacterized protein</fullName>
    </submittedName>
</protein>
<accession>A0AC34QHC8</accession>
<organism evidence="1 2">
    <name type="scientific">Panagrolaimus sp. JU765</name>
    <dbReference type="NCBI Taxonomy" id="591449"/>
    <lineage>
        <taxon>Eukaryota</taxon>
        <taxon>Metazoa</taxon>
        <taxon>Ecdysozoa</taxon>
        <taxon>Nematoda</taxon>
        <taxon>Chromadorea</taxon>
        <taxon>Rhabditida</taxon>
        <taxon>Tylenchina</taxon>
        <taxon>Panagrolaimomorpha</taxon>
        <taxon>Panagrolaimoidea</taxon>
        <taxon>Panagrolaimidae</taxon>
        <taxon>Panagrolaimus</taxon>
    </lineage>
</organism>